<dbReference type="InterPro" id="IPR001509">
    <property type="entry name" value="Epimerase_deHydtase"/>
</dbReference>
<dbReference type="EMBL" id="SZYD01000014">
    <property type="protein sequence ID" value="KAD4178911.1"/>
    <property type="molecule type" value="Genomic_DNA"/>
</dbReference>
<evidence type="ECO:0000256" key="8">
    <source>
        <dbReference type="ARBA" id="ARBA00039057"/>
    </source>
</evidence>
<dbReference type="SUPFAM" id="SSF51735">
    <property type="entry name" value="NAD(P)-binding Rossmann-fold domains"/>
    <property type="match status" value="1"/>
</dbReference>
<comment type="similarity">
    <text evidence="5">Belongs to the NAD(P)-dependent epimerase/dehydratase family. Dihydroflavonol-4-reductase subfamily.</text>
</comment>
<protein>
    <recommendedName>
        <fullName evidence="9">Dihydroflavonol 4-reductase</fullName>
        <ecNumber evidence="8">1.1.1.219</ecNumber>
        <ecNumber evidence="7">1.1.1.234</ecNumber>
    </recommendedName>
    <alternativeName>
        <fullName evidence="11">Dihydrokaempferol 4-reductase</fullName>
    </alternativeName>
    <alternativeName>
        <fullName evidence="10">Flavanone 4-reductase</fullName>
    </alternativeName>
</protein>
<dbReference type="OrthoDB" id="2735536at2759"/>
<evidence type="ECO:0000256" key="12">
    <source>
        <dbReference type="ARBA" id="ARBA00048870"/>
    </source>
</evidence>
<dbReference type="InterPro" id="IPR036291">
    <property type="entry name" value="NAD(P)-bd_dom_sf"/>
</dbReference>
<dbReference type="EC" id="1.1.1.234" evidence="7"/>
<comment type="function">
    <text evidence="6">Bifunctional enzyme involved in flavonoid metabolism.</text>
</comment>
<dbReference type="Pfam" id="PF01370">
    <property type="entry name" value="Epimerase"/>
    <property type="match status" value="1"/>
</dbReference>
<evidence type="ECO:0000256" key="3">
    <source>
        <dbReference type="ARBA" id="ARBA00023002"/>
    </source>
</evidence>
<dbReference type="EC" id="1.1.1.219" evidence="8"/>
<evidence type="ECO:0000256" key="9">
    <source>
        <dbReference type="ARBA" id="ARBA00039963"/>
    </source>
</evidence>
<dbReference type="PANTHER" id="PTHR10366:SF628">
    <property type="entry name" value="NAD(P)-BINDING ROSSMANN-FOLD SUPERFAMILY PROTEIN"/>
    <property type="match status" value="1"/>
</dbReference>
<comment type="caution">
    <text evidence="15">The sequence shown here is derived from an EMBL/GenBank/DDBJ whole genome shotgun (WGS) entry which is preliminary data.</text>
</comment>
<keyword evidence="16" id="KW-1185">Reference proteome</keyword>
<feature type="domain" description="NAD-dependent epimerase/dehydratase" evidence="14">
    <location>
        <begin position="16"/>
        <end position="270"/>
    </location>
</feature>
<name>A0A5N6MXG6_9ASTR</name>
<comment type="catalytic activity">
    <reaction evidence="13">
        <text>a (2R,3S,4S)-leucoanthocyanidin + NADP(+) = a (2R,3R)-dihydroflavonol + NADPH + H(+)</text>
        <dbReference type="Rhea" id="RHEA:54444"/>
        <dbReference type="ChEBI" id="CHEBI:15378"/>
        <dbReference type="ChEBI" id="CHEBI:57783"/>
        <dbReference type="ChEBI" id="CHEBI:58349"/>
        <dbReference type="ChEBI" id="CHEBI:138176"/>
        <dbReference type="ChEBI" id="CHEBI:138188"/>
        <dbReference type="EC" id="1.1.1.219"/>
    </reaction>
</comment>
<dbReference type="Proteomes" id="UP000326396">
    <property type="component" value="Linkage Group LG4"/>
</dbReference>
<reference evidence="15 16" key="1">
    <citation type="submission" date="2019-05" db="EMBL/GenBank/DDBJ databases">
        <title>Mikania micrantha, genome provides insights into the molecular mechanism of rapid growth.</title>
        <authorList>
            <person name="Liu B."/>
        </authorList>
    </citation>
    <scope>NUCLEOTIDE SEQUENCE [LARGE SCALE GENOMIC DNA]</scope>
    <source>
        <strain evidence="15">NLD-2019</strain>
        <tissue evidence="15">Leaf</tissue>
    </source>
</reference>
<evidence type="ECO:0000256" key="13">
    <source>
        <dbReference type="ARBA" id="ARBA00049132"/>
    </source>
</evidence>
<evidence type="ECO:0000259" key="14">
    <source>
        <dbReference type="Pfam" id="PF01370"/>
    </source>
</evidence>
<comment type="catalytic activity">
    <reaction evidence="12">
        <text>(2S)-flavan-4-ol + NADP(+) = (2S)-flavanone + NADPH + H(+)</text>
        <dbReference type="Rhea" id="RHEA:11228"/>
        <dbReference type="ChEBI" id="CHEBI:15378"/>
        <dbReference type="ChEBI" id="CHEBI:15605"/>
        <dbReference type="ChEBI" id="CHEBI:15606"/>
        <dbReference type="ChEBI" id="CHEBI:57783"/>
        <dbReference type="ChEBI" id="CHEBI:58349"/>
        <dbReference type="EC" id="1.1.1.234"/>
    </reaction>
</comment>
<proteinExistence type="inferred from homology"/>
<dbReference type="AlphaFoldDB" id="A0A5N6MXG6"/>
<sequence>MEQHNLHHRGGGRTYCVTGATGYIGSWLVKSLLEKGHTVNATARNLAKCDHLLTLWGGGDRLRLFRADMNEEGSFDDAIEGCHGVFHVAASMDAIVQSVEDETDVESKVIKCSVDGALNVLRSCLRSKSVKRVVFTSSISTLTARNEATGEWVPVVDESCQIPIDVAWNNKSCGWVYVLSKRLTEDAAFQFAKENGIQIVSVITTTTAGPFLTLTVPLSISLLLSPITGCDNQLLRVLSAVNSRMGSIALVHTEDICNAHLYLMEHDEAQGRYICCTNSCTISELVHHFAEVYPSPNTERVVEPEMVSVPTEISSKKLKDLGFRYKYSLQEVIHQTVDCCIDNGFLPPIKNERK</sequence>
<evidence type="ECO:0000256" key="10">
    <source>
        <dbReference type="ARBA" id="ARBA00042087"/>
    </source>
</evidence>
<dbReference type="GO" id="GO:0045552">
    <property type="term" value="F:dihydroflavanol 4-reductase activity"/>
    <property type="evidence" value="ECO:0007669"/>
    <property type="project" value="UniProtKB-EC"/>
</dbReference>
<evidence type="ECO:0000256" key="6">
    <source>
        <dbReference type="ARBA" id="ARBA00037100"/>
    </source>
</evidence>
<gene>
    <name evidence="15" type="ORF">E3N88_27502</name>
</gene>
<dbReference type="CDD" id="cd08958">
    <property type="entry name" value="FR_SDR_e"/>
    <property type="match status" value="1"/>
</dbReference>
<keyword evidence="3" id="KW-0560">Oxidoreductase</keyword>
<evidence type="ECO:0000256" key="4">
    <source>
        <dbReference type="ARBA" id="ARBA00023241"/>
    </source>
</evidence>
<keyword evidence="2" id="KW-0521">NADP</keyword>
<dbReference type="InterPro" id="IPR050425">
    <property type="entry name" value="NAD(P)_dehydrat-like"/>
</dbReference>
<organism evidence="15 16">
    <name type="scientific">Mikania micrantha</name>
    <name type="common">bitter vine</name>
    <dbReference type="NCBI Taxonomy" id="192012"/>
    <lineage>
        <taxon>Eukaryota</taxon>
        <taxon>Viridiplantae</taxon>
        <taxon>Streptophyta</taxon>
        <taxon>Embryophyta</taxon>
        <taxon>Tracheophyta</taxon>
        <taxon>Spermatophyta</taxon>
        <taxon>Magnoliopsida</taxon>
        <taxon>eudicotyledons</taxon>
        <taxon>Gunneridae</taxon>
        <taxon>Pentapetalae</taxon>
        <taxon>asterids</taxon>
        <taxon>campanulids</taxon>
        <taxon>Asterales</taxon>
        <taxon>Asteraceae</taxon>
        <taxon>Asteroideae</taxon>
        <taxon>Heliantheae alliance</taxon>
        <taxon>Eupatorieae</taxon>
        <taxon>Mikania</taxon>
    </lineage>
</organism>
<dbReference type="Gene3D" id="3.40.50.720">
    <property type="entry name" value="NAD(P)-binding Rossmann-like Domain"/>
    <property type="match status" value="1"/>
</dbReference>
<dbReference type="GO" id="GO:0047890">
    <property type="term" value="F:flavanone 4-reductase activity"/>
    <property type="evidence" value="ECO:0007669"/>
    <property type="project" value="UniProtKB-EC"/>
</dbReference>
<evidence type="ECO:0000256" key="5">
    <source>
        <dbReference type="ARBA" id="ARBA00023445"/>
    </source>
</evidence>
<comment type="pathway">
    <text evidence="1">Pigment biosynthesis; anthocyanin biosynthesis.</text>
</comment>
<evidence type="ECO:0000313" key="15">
    <source>
        <dbReference type="EMBL" id="KAD4178911.1"/>
    </source>
</evidence>
<dbReference type="GO" id="GO:0009813">
    <property type="term" value="P:flavonoid biosynthetic process"/>
    <property type="evidence" value="ECO:0007669"/>
    <property type="project" value="UniProtKB-KW"/>
</dbReference>
<keyword evidence="4" id="KW-0284">Flavonoid biosynthesis</keyword>
<evidence type="ECO:0000313" key="16">
    <source>
        <dbReference type="Proteomes" id="UP000326396"/>
    </source>
</evidence>
<evidence type="ECO:0000256" key="1">
    <source>
        <dbReference type="ARBA" id="ARBA00004935"/>
    </source>
</evidence>
<dbReference type="FunFam" id="3.40.50.720:FF:000085">
    <property type="entry name" value="Dihydroflavonol reductase"/>
    <property type="match status" value="1"/>
</dbReference>
<accession>A0A5N6MXG6</accession>
<evidence type="ECO:0000256" key="2">
    <source>
        <dbReference type="ARBA" id="ARBA00022857"/>
    </source>
</evidence>
<evidence type="ECO:0000256" key="11">
    <source>
        <dbReference type="ARBA" id="ARBA00042831"/>
    </source>
</evidence>
<evidence type="ECO:0000256" key="7">
    <source>
        <dbReference type="ARBA" id="ARBA00039055"/>
    </source>
</evidence>
<dbReference type="PANTHER" id="PTHR10366">
    <property type="entry name" value="NAD DEPENDENT EPIMERASE/DEHYDRATASE"/>
    <property type="match status" value="1"/>
</dbReference>